<dbReference type="EMBL" id="JBBKTX010000022">
    <property type="protein sequence ID" value="MFK4753954.1"/>
    <property type="molecule type" value="Genomic_DNA"/>
</dbReference>
<proteinExistence type="predicted"/>
<evidence type="ECO:0000313" key="2">
    <source>
        <dbReference type="Proteomes" id="UP001620597"/>
    </source>
</evidence>
<evidence type="ECO:0000313" key="1">
    <source>
        <dbReference type="EMBL" id="MFK4753954.1"/>
    </source>
</evidence>
<dbReference type="Proteomes" id="UP001620597">
    <property type="component" value="Unassembled WGS sequence"/>
</dbReference>
<gene>
    <name evidence="1" type="ORF">WG929_16195</name>
</gene>
<name>A0ABW8NM04_9GAMM</name>
<comment type="caution">
    <text evidence="1">The sequence shown here is derived from an EMBL/GenBank/DDBJ whole genome shotgun (WGS) entry which is preliminary data.</text>
</comment>
<accession>A0ABW8NM04</accession>
<protein>
    <recommendedName>
        <fullName evidence="3">META domain-containing protein</fullName>
    </recommendedName>
</protein>
<keyword evidence="2" id="KW-1185">Reference proteome</keyword>
<reference evidence="1 2" key="1">
    <citation type="submission" date="2024-03" db="EMBL/GenBank/DDBJ databases">
        <title>High-quality draft genome sequence of Oceanobacter sp. wDCs-4.</title>
        <authorList>
            <person name="Dong C."/>
        </authorList>
    </citation>
    <scope>NUCLEOTIDE SEQUENCE [LARGE SCALE GENOMIC DNA]</scope>
    <source>
        <strain evidence="2">wDCs-4</strain>
    </source>
</reference>
<sequence>MLGCSGCVSEGSNQPYESSYNRAIALNGFWDGQFDQAGAVRLLMYEGNVYGFDGTRGFTGTVEYISYERSISMDLDAWPISGSNKAQDEMAASGAATSMAVDALLVEQTDSAGTIVGTFETSQLAGGLTLEADGSWEESSALWKPVGTWKAGTTSVFITELGSKAKFVGQGADSCSFNGELFLLNSSYPLMKAHLYNRSDCKFFNKTATVNGYAAITAAGTLEFYFADDSELLRLEYSR</sequence>
<evidence type="ECO:0008006" key="3">
    <source>
        <dbReference type="Google" id="ProtNLM"/>
    </source>
</evidence>
<organism evidence="1 2">
    <name type="scientific">Oceanobacter antarcticus</name>
    <dbReference type="NCBI Taxonomy" id="3133425"/>
    <lineage>
        <taxon>Bacteria</taxon>
        <taxon>Pseudomonadati</taxon>
        <taxon>Pseudomonadota</taxon>
        <taxon>Gammaproteobacteria</taxon>
        <taxon>Oceanospirillales</taxon>
        <taxon>Oceanospirillaceae</taxon>
        <taxon>Oceanobacter</taxon>
    </lineage>
</organism>